<dbReference type="PANTHER" id="PTHR43443">
    <property type="entry name" value="3-HEXULOSE-6-PHOSPHATE ISOMERASE"/>
    <property type="match status" value="1"/>
</dbReference>
<dbReference type="InterPro" id="IPR017552">
    <property type="entry name" value="PHI/rmpB"/>
</dbReference>
<proteinExistence type="inferred from homology"/>
<dbReference type="InterPro" id="IPR046348">
    <property type="entry name" value="SIS_dom_sf"/>
</dbReference>
<dbReference type="InterPro" id="IPR001347">
    <property type="entry name" value="SIS_dom"/>
</dbReference>
<evidence type="ECO:0000313" key="4">
    <source>
        <dbReference type="Proteomes" id="UP000298173"/>
    </source>
</evidence>
<reference evidence="3 4" key="1">
    <citation type="submission" date="2019-03" db="EMBL/GenBank/DDBJ databases">
        <title>Genomics of glacier-inhabiting Cryobacterium strains.</title>
        <authorList>
            <person name="Liu Q."/>
            <person name="Xin Y.-H."/>
        </authorList>
    </citation>
    <scope>NUCLEOTIDE SEQUENCE [LARGE SCALE GENOMIC DNA]</scope>
    <source>
        <strain evidence="3 4">HLT2-23</strain>
    </source>
</reference>
<dbReference type="Gene3D" id="3.40.50.10490">
    <property type="entry name" value="Glucose-6-phosphate isomerase like protein, domain 1"/>
    <property type="match status" value="1"/>
</dbReference>
<sequence>MAHPPDSDLLTDKDDVSIALDELSQAVRSVPATTLDLIAEEIVHANVVAAFAGGREGLVMRGLIMRLFHAGIDAHYVGEMTTPAVGKGDLLILSCGPGNISMVMALAGVAKNAGARILYLTAEPDTTPAELADTVVLINAQTMANDTGPETVLPMGSGFEIAEFVFVDLITNRVRKLRAESSDLMRSRHTNLE</sequence>
<keyword evidence="3" id="KW-0413">Isomerase</keyword>
<dbReference type="Proteomes" id="UP000298173">
    <property type="component" value="Unassembled WGS sequence"/>
</dbReference>
<comment type="caution">
    <text evidence="3">The sequence shown here is derived from an EMBL/GenBank/DDBJ whole genome shotgun (WGS) entry which is preliminary data.</text>
</comment>
<dbReference type="OrthoDB" id="9797832at2"/>
<dbReference type="AlphaFoldDB" id="A0A4R8V386"/>
<dbReference type="PANTHER" id="PTHR43443:SF1">
    <property type="entry name" value="3-HEXULOSE-6-PHOSPHATE ISOMERASE"/>
    <property type="match status" value="1"/>
</dbReference>
<dbReference type="PROSITE" id="PS51464">
    <property type="entry name" value="SIS"/>
    <property type="match status" value="1"/>
</dbReference>
<evidence type="ECO:0000259" key="2">
    <source>
        <dbReference type="PROSITE" id="PS51464"/>
    </source>
</evidence>
<dbReference type="GO" id="GO:1901135">
    <property type="term" value="P:carbohydrate derivative metabolic process"/>
    <property type="evidence" value="ECO:0007669"/>
    <property type="project" value="InterPro"/>
</dbReference>
<comment type="similarity">
    <text evidence="1">Belongs to the SIS family. PHI subfamily.</text>
</comment>
<dbReference type="RefSeq" id="WP_134501771.1">
    <property type="nucleotide sequence ID" value="NZ_SOEY01000007.1"/>
</dbReference>
<gene>
    <name evidence="3" type="ORF">E3O06_04340</name>
</gene>
<organism evidence="3 4">
    <name type="scientific">Cryobacterium glaciale</name>
    <dbReference type="NCBI Taxonomy" id="1259145"/>
    <lineage>
        <taxon>Bacteria</taxon>
        <taxon>Bacillati</taxon>
        <taxon>Actinomycetota</taxon>
        <taxon>Actinomycetes</taxon>
        <taxon>Micrococcales</taxon>
        <taxon>Microbacteriaceae</taxon>
        <taxon>Cryobacterium</taxon>
    </lineage>
</organism>
<dbReference type="GO" id="GO:0097367">
    <property type="term" value="F:carbohydrate derivative binding"/>
    <property type="evidence" value="ECO:0007669"/>
    <property type="project" value="InterPro"/>
</dbReference>
<keyword evidence="4" id="KW-1185">Reference proteome</keyword>
<dbReference type="SUPFAM" id="SSF53697">
    <property type="entry name" value="SIS domain"/>
    <property type="match status" value="1"/>
</dbReference>
<evidence type="ECO:0000313" key="3">
    <source>
        <dbReference type="EMBL" id="TFB75874.1"/>
    </source>
</evidence>
<evidence type="ECO:0000256" key="1">
    <source>
        <dbReference type="ARBA" id="ARBA00009235"/>
    </source>
</evidence>
<dbReference type="GO" id="GO:0016853">
    <property type="term" value="F:isomerase activity"/>
    <property type="evidence" value="ECO:0007669"/>
    <property type="project" value="UniProtKB-KW"/>
</dbReference>
<accession>A0A4R8V386</accession>
<name>A0A4R8V386_9MICO</name>
<protein>
    <submittedName>
        <fullName evidence="3">6-phospho-3-hexuloisomerase</fullName>
    </submittedName>
</protein>
<dbReference type="EMBL" id="SOEY01000007">
    <property type="protein sequence ID" value="TFB75874.1"/>
    <property type="molecule type" value="Genomic_DNA"/>
</dbReference>
<feature type="domain" description="SIS" evidence="2">
    <location>
        <begin position="38"/>
        <end position="180"/>
    </location>
</feature>